<gene>
    <name evidence="3" type="ORF">Psuf_024580</name>
</gene>
<organism evidence="3 4">
    <name type="scientific">Phytohabitans suffuscus</name>
    <dbReference type="NCBI Taxonomy" id="624315"/>
    <lineage>
        <taxon>Bacteria</taxon>
        <taxon>Bacillati</taxon>
        <taxon>Actinomycetota</taxon>
        <taxon>Actinomycetes</taxon>
        <taxon>Micromonosporales</taxon>
        <taxon>Micromonosporaceae</taxon>
    </lineage>
</organism>
<dbReference type="EC" id="3.2.2.n1" evidence="2"/>
<dbReference type="RefSeq" id="WP_173156658.1">
    <property type="nucleotide sequence ID" value="NZ_AP022871.1"/>
</dbReference>
<evidence type="ECO:0000256" key="1">
    <source>
        <dbReference type="ARBA" id="ARBA00006763"/>
    </source>
</evidence>
<dbReference type="GO" id="GO:0016799">
    <property type="term" value="F:hydrolase activity, hydrolyzing N-glycosyl compounds"/>
    <property type="evidence" value="ECO:0007669"/>
    <property type="project" value="TreeGrafter"/>
</dbReference>
<reference evidence="3 4" key="1">
    <citation type="submission" date="2020-03" db="EMBL/GenBank/DDBJ databases">
        <title>Whole genome shotgun sequence of Phytohabitans suffuscus NBRC 105367.</title>
        <authorList>
            <person name="Komaki H."/>
            <person name="Tamura T."/>
        </authorList>
    </citation>
    <scope>NUCLEOTIDE SEQUENCE [LARGE SCALE GENOMIC DNA]</scope>
    <source>
        <strain evidence="3 4">NBRC 105367</strain>
    </source>
</reference>
<dbReference type="PANTHER" id="PTHR31223">
    <property type="entry name" value="LOG FAMILY PROTEIN YJL055W"/>
    <property type="match status" value="1"/>
</dbReference>
<dbReference type="InterPro" id="IPR031100">
    <property type="entry name" value="LOG_fam"/>
</dbReference>
<comment type="catalytic activity">
    <reaction evidence="2">
        <text>N(6)-(dimethylallyl)adenosine 5'-phosphate + H2O = N(6)-dimethylallyladenine + D-ribose 5-phosphate</text>
        <dbReference type="Rhea" id="RHEA:48560"/>
        <dbReference type="ChEBI" id="CHEBI:15377"/>
        <dbReference type="ChEBI" id="CHEBI:17660"/>
        <dbReference type="ChEBI" id="CHEBI:57526"/>
        <dbReference type="ChEBI" id="CHEBI:78346"/>
        <dbReference type="EC" id="3.2.2.n1"/>
    </reaction>
</comment>
<dbReference type="Gene3D" id="3.40.50.450">
    <property type="match status" value="1"/>
</dbReference>
<dbReference type="InterPro" id="IPR005269">
    <property type="entry name" value="LOG"/>
</dbReference>
<keyword evidence="2" id="KW-0203">Cytokinin biosynthesis</keyword>
<dbReference type="AlphaFoldDB" id="A0A6F8YGA2"/>
<evidence type="ECO:0000256" key="2">
    <source>
        <dbReference type="RuleBase" id="RU363015"/>
    </source>
</evidence>
<dbReference type="Pfam" id="PF03641">
    <property type="entry name" value="Lysine_decarbox"/>
    <property type="match status" value="1"/>
</dbReference>
<comment type="catalytic activity">
    <reaction evidence="2">
        <text>9-ribosyl-trans-zeatin 5'-phosphate + H2O = trans-zeatin + D-ribose 5-phosphate</text>
        <dbReference type="Rhea" id="RHEA:48564"/>
        <dbReference type="ChEBI" id="CHEBI:15377"/>
        <dbReference type="ChEBI" id="CHEBI:16522"/>
        <dbReference type="ChEBI" id="CHEBI:78346"/>
        <dbReference type="ChEBI" id="CHEBI:87947"/>
        <dbReference type="EC" id="3.2.2.n1"/>
    </reaction>
</comment>
<dbReference type="GO" id="GO:0009691">
    <property type="term" value="P:cytokinin biosynthetic process"/>
    <property type="evidence" value="ECO:0007669"/>
    <property type="project" value="UniProtKB-UniRule"/>
</dbReference>
<reference evidence="3 4" key="2">
    <citation type="submission" date="2020-03" db="EMBL/GenBank/DDBJ databases">
        <authorList>
            <person name="Ichikawa N."/>
            <person name="Kimura A."/>
            <person name="Kitahashi Y."/>
            <person name="Uohara A."/>
        </authorList>
    </citation>
    <scope>NUCLEOTIDE SEQUENCE [LARGE SCALE GENOMIC DNA]</scope>
    <source>
        <strain evidence="3 4">NBRC 105367</strain>
    </source>
</reference>
<evidence type="ECO:0000313" key="3">
    <source>
        <dbReference type="EMBL" id="BCB85145.1"/>
    </source>
</evidence>
<comment type="similarity">
    <text evidence="1 2">Belongs to the LOG family.</text>
</comment>
<accession>A0A6F8YGA2</accession>
<keyword evidence="4" id="KW-1185">Reference proteome</keyword>
<name>A0A6F8YGA2_9ACTN</name>
<dbReference type="PANTHER" id="PTHR31223:SF70">
    <property type="entry name" value="LOG FAMILY PROTEIN YJL055W"/>
    <property type="match status" value="1"/>
</dbReference>
<keyword evidence="2 3" id="KW-0378">Hydrolase</keyword>
<dbReference type="Proteomes" id="UP000503011">
    <property type="component" value="Chromosome"/>
</dbReference>
<proteinExistence type="inferred from homology"/>
<dbReference type="EMBL" id="AP022871">
    <property type="protein sequence ID" value="BCB85145.1"/>
    <property type="molecule type" value="Genomic_DNA"/>
</dbReference>
<sequence length="202" mass="21216">MAAICVFCASSRTLDQRWLDLAEETGREIARRGHTLVSGGGCVGMMGAVADGARAGGAYTLGVIPQMLVDREIADTAADELVVTDGMLSRKALMIEKSDAFLTLPGGLGTLDELFEVWTTAMLGMHRKPVAIVDSHLGPGSSRRGPATRGPALDENDGFYAGLIAWLRGLGETAFAREEALDLLIVADSVSAALEAIEARLG</sequence>
<evidence type="ECO:0000313" key="4">
    <source>
        <dbReference type="Proteomes" id="UP000503011"/>
    </source>
</evidence>
<dbReference type="KEGG" id="psuu:Psuf_024580"/>
<dbReference type="NCBIfam" id="TIGR00730">
    <property type="entry name" value="Rossman fold protein, TIGR00730 family"/>
    <property type="match status" value="1"/>
</dbReference>
<dbReference type="SUPFAM" id="SSF102405">
    <property type="entry name" value="MCP/YpsA-like"/>
    <property type="match status" value="1"/>
</dbReference>
<protein>
    <recommendedName>
        <fullName evidence="2">Cytokinin riboside 5'-monophosphate phosphoribohydrolase</fullName>
        <ecNumber evidence="2">3.2.2.n1</ecNumber>
    </recommendedName>
</protein>
<dbReference type="GO" id="GO:0005829">
    <property type="term" value="C:cytosol"/>
    <property type="evidence" value="ECO:0007669"/>
    <property type="project" value="TreeGrafter"/>
</dbReference>